<protein>
    <submittedName>
        <fullName evidence="6">Uncharacterized protein</fullName>
    </submittedName>
</protein>
<proteinExistence type="inferred from homology"/>
<dbReference type="GO" id="GO:0006508">
    <property type="term" value="P:proteolysis"/>
    <property type="evidence" value="ECO:0007669"/>
    <property type="project" value="UniProtKB-KW"/>
</dbReference>
<comment type="caution">
    <text evidence="6">The sequence shown here is derived from an EMBL/GenBank/DDBJ whole genome shotgun (WGS) entry which is preliminary data.</text>
</comment>
<evidence type="ECO:0000256" key="1">
    <source>
        <dbReference type="ARBA" id="ARBA00007664"/>
    </source>
</evidence>
<dbReference type="PATRIC" id="fig|281456.6.peg.3064"/>
<evidence type="ECO:0000313" key="6">
    <source>
        <dbReference type="EMBL" id="KNZ68533.1"/>
    </source>
</evidence>
<dbReference type="InterPro" id="IPR043504">
    <property type="entry name" value="Peptidase_S1_PA_chymotrypsin"/>
</dbReference>
<keyword evidence="7" id="KW-1185">Reference proteome</keyword>
<evidence type="ECO:0000313" key="7">
    <source>
        <dbReference type="Proteomes" id="UP000037175"/>
    </source>
</evidence>
<keyword evidence="5" id="KW-1015">Disulfide bond</keyword>
<dbReference type="InterPro" id="IPR009003">
    <property type="entry name" value="Peptidase_S1_PA"/>
</dbReference>
<dbReference type="SUPFAM" id="SSF50494">
    <property type="entry name" value="Trypsin-like serine proteases"/>
    <property type="match status" value="1"/>
</dbReference>
<dbReference type="Proteomes" id="UP000037175">
    <property type="component" value="Unassembled WGS sequence"/>
</dbReference>
<keyword evidence="2" id="KW-0645">Protease</keyword>
<reference evidence="7" key="1">
    <citation type="submission" date="2015-07" db="EMBL/GenBank/DDBJ databases">
        <title>Complete Genome of Thermincola ferriacetica strain Z-0001T.</title>
        <authorList>
            <person name="Lusk B."/>
            <person name="Badalamenti J.P."/>
            <person name="Parameswaran P."/>
            <person name="Bond D.R."/>
            <person name="Torres C.I."/>
        </authorList>
    </citation>
    <scope>NUCLEOTIDE SEQUENCE [LARGE SCALE GENOMIC DNA]</scope>
    <source>
        <strain evidence="7">Z-0001</strain>
    </source>
</reference>
<dbReference type="Gene3D" id="2.40.10.10">
    <property type="entry name" value="Trypsin-like serine proteases"/>
    <property type="match status" value="1"/>
</dbReference>
<name>A0A0L6VZG6_9FIRM</name>
<keyword evidence="4" id="KW-0720">Serine protease</keyword>
<keyword evidence="3" id="KW-0378">Hydrolase</keyword>
<dbReference type="RefSeq" id="WP_052218904.1">
    <property type="nucleotide sequence ID" value="NZ_LGTE01000028.1"/>
</dbReference>
<dbReference type="InterPro" id="IPR001316">
    <property type="entry name" value="Pept_S1A_streptogrisin"/>
</dbReference>
<evidence type="ECO:0000256" key="4">
    <source>
        <dbReference type="ARBA" id="ARBA00022825"/>
    </source>
</evidence>
<dbReference type="EMBL" id="LGTE01000028">
    <property type="protein sequence ID" value="KNZ68533.1"/>
    <property type="molecule type" value="Genomic_DNA"/>
</dbReference>
<dbReference type="AlphaFoldDB" id="A0A0L6VZG6"/>
<dbReference type="GO" id="GO:0004252">
    <property type="term" value="F:serine-type endopeptidase activity"/>
    <property type="evidence" value="ECO:0007669"/>
    <property type="project" value="InterPro"/>
</dbReference>
<organism evidence="6 7">
    <name type="scientific">Thermincola ferriacetica</name>
    <dbReference type="NCBI Taxonomy" id="281456"/>
    <lineage>
        <taxon>Bacteria</taxon>
        <taxon>Bacillati</taxon>
        <taxon>Bacillota</taxon>
        <taxon>Clostridia</taxon>
        <taxon>Eubacteriales</taxon>
        <taxon>Thermincolaceae</taxon>
        <taxon>Thermincola</taxon>
    </lineage>
</organism>
<evidence type="ECO:0000256" key="2">
    <source>
        <dbReference type="ARBA" id="ARBA00022670"/>
    </source>
</evidence>
<evidence type="ECO:0000256" key="5">
    <source>
        <dbReference type="ARBA" id="ARBA00023157"/>
    </source>
</evidence>
<accession>A0A0L6VZG6</accession>
<sequence>MEKIKATIQKYQNSLFSRANVCGVGMGKKMVRSISSADAPMSIVVLVKKKLPESELRVHDIVPKEINGIPTDVIEVGDIKLQASRTIKYKKVQPGVSIGHYKITAGTLGAVVKDKKTGQLLILSNNHVLANGSNGNDGRAKIGDPILQPGPHDGGTRKDEIGTLYKFVPVHRETVQPACAKAAAAEFWANVLVKMVAPKYVVKVLRKTQTANIIDAALAKPNDPNRLDPTILDIGPVKGVAEAEVGMNIKKSGRTTGVTKGQVKAVNATVQVDMGDGTEAVFADQIIASGMSQGGDSGSLVLDEQNRAVGLLFAGSDKVTILNRIQNVMDKLSITF</sequence>
<dbReference type="PRINTS" id="PR00861">
    <property type="entry name" value="ALYTICPTASE"/>
</dbReference>
<evidence type="ECO:0000256" key="3">
    <source>
        <dbReference type="ARBA" id="ARBA00022801"/>
    </source>
</evidence>
<comment type="similarity">
    <text evidence="1">Belongs to the peptidase S1 family.</text>
</comment>
<gene>
    <name evidence="6" type="ORF">Tfer_2928</name>
</gene>